<accession>A0A158QVP6</accession>
<dbReference type="Proteomes" id="UP000267029">
    <property type="component" value="Unassembled WGS sequence"/>
</dbReference>
<feature type="compositionally biased region" description="Polar residues" evidence="1">
    <location>
        <begin position="647"/>
        <end position="662"/>
    </location>
</feature>
<feature type="compositionally biased region" description="Polar residues" evidence="1">
    <location>
        <begin position="537"/>
        <end position="552"/>
    </location>
</feature>
<evidence type="ECO:0000313" key="2">
    <source>
        <dbReference type="EMBL" id="VDD82263.1"/>
    </source>
</evidence>
<feature type="compositionally biased region" description="Pro residues" evidence="1">
    <location>
        <begin position="781"/>
        <end position="790"/>
    </location>
</feature>
<gene>
    <name evidence="2" type="ORF">MCOS_LOCUS8266</name>
</gene>
<feature type="region of interest" description="Disordered" evidence="1">
    <location>
        <begin position="754"/>
        <end position="926"/>
    </location>
</feature>
<dbReference type="OrthoDB" id="6266941at2759"/>
<feature type="compositionally biased region" description="Low complexity" evidence="1">
    <location>
        <begin position="628"/>
        <end position="637"/>
    </location>
</feature>
<feature type="compositionally biased region" description="Polar residues" evidence="1">
    <location>
        <begin position="824"/>
        <end position="833"/>
    </location>
</feature>
<evidence type="ECO:0000313" key="3">
    <source>
        <dbReference type="Proteomes" id="UP000267029"/>
    </source>
</evidence>
<evidence type="ECO:0000256" key="1">
    <source>
        <dbReference type="SAM" id="MobiDB-lite"/>
    </source>
</evidence>
<feature type="compositionally biased region" description="Low complexity" evidence="1">
    <location>
        <begin position="576"/>
        <end position="587"/>
    </location>
</feature>
<feature type="compositionally biased region" description="Polar residues" evidence="1">
    <location>
        <begin position="883"/>
        <end position="901"/>
    </location>
</feature>
<keyword evidence="3" id="KW-1185">Reference proteome</keyword>
<dbReference type="EMBL" id="UXSR01005481">
    <property type="protein sequence ID" value="VDD82263.1"/>
    <property type="molecule type" value="Genomic_DNA"/>
</dbReference>
<reference evidence="2 3" key="1">
    <citation type="submission" date="2018-10" db="EMBL/GenBank/DDBJ databases">
        <authorList>
            <consortium name="Pathogen Informatics"/>
        </authorList>
    </citation>
    <scope>NUCLEOTIDE SEQUENCE [LARGE SCALE GENOMIC DNA]</scope>
</reference>
<dbReference type="AlphaFoldDB" id="A0A158QVP6"/>
<proteinExistence type="predicted"/>
<feature type="compositionally biased region" description="Polar residues" evidence="1">
    <location>
        <begin position="842"/>
        <end position="855"/>
    </location>
</feature>
<organism evidence="2 3">
    <name type="scientific">Mesocestoides corti</name>
    <name type="common">Flatworm</name>
    <dbReference type="NCBI Taxonomy" id="53468"/>
    <lineage>
        <taxon>Eukaryota</taxon>
        <taxon>Metazoa</taxon>
        <taxon>Spiralia</taxon>
        <taxon>Lophotrochozoa</taxon>
        <taxon>Platyhelminthes</taxon>
        <taxon>Cestoda</taxon>
        <taxon>Eucestoda</taxon>
        <taxon>Cyclophyllidea</taxon>
        <taxon>Mesocestoididae</taxon>
        <taxon>Mesocestoides</taxon>
    </lineage>
</organism>
<protein>
    <submittedName>
        <fullName evidence="2">Uncharacterized protein</fullName>
    </submittedName>
</protein>
<feature type="compositionally biased region" description="Low complexity" evidence="1">
    <location>
        <begin position="902"/>
        <end position="922"/>
    </location>
</feature>
<feature type="region of interest" description="Disordered" evidence="1">
    <location>
        <begin position="462"/>
        <end position="701"/>
    </location>
</feature>
<name>A0A158QVP6_MESCO</name>
<feature type="compositionally biased region" description="Polar residues" evidence="1">
    <location>
        <begin position="768"/>
        <end position="780"/>
    </location>
</feature>
<sequence length="964" mass="103447">MSATMEEIAFPCPVPPVYELDVDVDVWLANTQDVLNAVDPDRHSACAMSHARLGLRNHRSCCQAYPAVLPFALWFATEHIFWAIIFKSTETRAKVPPSGVLDRDNRSKVMSLFFQGKSGTFYRLRLCDTELALCMDSGSDVPIHIWPWQEVGAPKHTETEVRMPWLITDDDRLRVAPIIADVLHSKHPENLSASLRRKLSRADSVPPPVVSDAKYHHTITIFTNNVNSSGKLVHQIACIRAMAFANDTQPVPEKINDTLNGSDLTGPAESNGIKKVKKRKGFSLCGLNCMGRKEKDADLYSSAVSQTLEKGDVGAPTTEVVPPQHLQQVVEPPSQVSPCPTAEEPTGDVDVTAVKEICICTTPKVVWRLRHQTVSTSIDLFLCLAVGLRAFSKSQGMKFPRIGDQHALYSWAPCLLGSRSDIQYHLVLFLVPTRHVQPLHKEEEPSAETANAQQLLAPVVSQVPTPSPRTQPADIVASPSKPPIPTRVFENSPPTTIETPNKNVDEPDGTTTAPQPSPSKHIGKIISQCDAPLPKPLNTSSSTETTQLAFSTKTHERENIPPSLIIKNEPEDVGCAGPAANGSSSPSLKKPESAIVPSSPGKMSIVSSGGGSPHSGIPLPRNPTRAISSITHNSSSSADAILDSKPSDSSGTFWQPDVTPQSLDPLAESVEPGRKHPSYEATDDPGPIETSTTKQGAFIGKPEATEVLDRCDTASCGDSVDNCSILTHSPVLELSDASSDDINSTFEVNRTLVESTDTDSVAKLPVPETSTFSHNGTPGESPSPSPPQPAQPTAQARRTSGLMGPKVVVNKPGINVYKGRHAPSITQSPSPSATKPGPEGDLQTNSPSTPTIQKTPSPPTGGKTSNIRPPLVTTDAIGGARYQSRTSIPKRSSSGTRNGLDSPSNSASTSPPSTPATRSTPTGIRVPSRVPRQTILKVTFIFKVILDDAYVPSGFFCPTLRQRD</sequence>
<feature type="compositionally biased region" description="Polar residues" evidence="1">
    <location>
        <begin position="492"/>
        <end position="502"/>
    </location>
</feature>